<name>A0A2G9UMY8_TELCI</name>
<keyword evidence="3" id="KW-1185">Reference proteome</keyword>
<organism evidence="2 3">
    <name type="scientific">Teladorsagia circumcincta</name>
    <name type="common">Brown stomach worm</name>
    <name type="synonym">Ostertagia circumcincta</name>
    <dbReference type="NCBI Taxonomy" id="45464"/>
    <lineage>
        <taxon>Eukaryota</taxon>
        <taxon>Metazoa</taxon>
        <taxon>Ecdysozoa</taxon>
        <taxon>Nematoda</taxon>
        <taxon>Chromadorea</taxon>
        <taxon>Rhabditida</taxon>
        <taxon>Rhabditina</taxon>
        <taxon>Rhabditomorpha</taxon>
        <taxon>Strongyloidea</taxon>
        <taxon>Trichostrongylidae</taxon>
        <taxon>Teladorsagia</taxon>
    </lineage>
</organism>
<keyword evidence="1" id="KW-0732">Signal</keyword>
<reference evidence="2 3" key="1">
    <citation type="submission" date="2015-09" db="EMBL/GenBank/DDBJ databases">
        <title>Draft genome of the parasitic nematode Teladorsagia circumcincta isolate WARC Sus (inbred).</title>
        <authorList>
            <person name="Mitreva M."/>
        </authorList>
    </citation>
    <scope>NUCLEOTIDE SEQUENCE [LARGE SCALE GENOMIC DNA]</scope>
    <source>
        <strain evidence="2 3">S</strain>
    </source>
</reference>
<proteinExistence type="predicted"/>
<sequence length="47" mass="5059">MLSAEFFLACVMLTTILLRSCSAANCLQGQSELAFPKPGVMFQSISC</sequence>
<accession>A0A2G9UMY8</accession>
<evidence type="ECO:0000313" key="2">
    <source>
        <dbReference type="EMBL" id="PIO71651.1"/>
    </source>
</evidence>
<protein>
    <submittedName>
        <fullName evidence="2">Uncharacterized protein</fullName>
    </submittedName>
</protein>
<dbReference type="EMBL" id="KZ345892">
    <property type="protein sequence ID" value="PIO71651.1"/>
    <property type="molecule type" value="Genomic_DNA"/>
</dbReference>
<feature type="chain" id="PRO_5013916928" evidence="1">
    <location>
        <begin position="24"/>
        <end position="47"/>
    </location>
</feature>
<gene>
    <name evidence="2" type="ORF">TELCIR_06441</name>
</gene>
<evidence type="ECO:0000256" key="1">
    <source>
        <dbReference type="SAM" id="SignalP"/>
    </source>
</evidence>
<dbReference type="Proteomes" id="UP000230423">
    <property type="component" value="Unassembled WGS sequence"/>
</dbReference>
<evidence type="ECO:0000313" key="3">
    <source>
        <dbReference type="Proteomes" id="UP000230423"/>
    </source>
</evidence>
<dbReference type="AlphaFoldDB" id="A0A2G9UMY8"/>
<feature type="signal peptide" evidence="1">
    <location>
        <begin position="1"/>
        <end position="23"/>
    </location>
</feature>